<organism evidence="1 2">
    <name type="scientific">Pontibacillus yanchengensis</name>
    <dbReference type="NCBI Taxonomy" id="462910"/>
    <lineage>
        <taxon>Bacteria</taxon>
        <taxon>Bacillati</taxon>
        <taxon>Bacillota</taxon>
        <taxon>Bacilli</taxon>
        <taxon>Bacillales</taxon>
        <taxon>Bacillaceae</taxon>
        <taxon>Pontibacillus</taxon>
    </lineage>
</organism>
<name>A0ACC7VEI6_9BACI</name>
<evidence type="ECO:0000313" key="2">
    <source>
        <dbReference type="Proteomes" id="UP000466692"/>
    </source>
</evidence>
<sequence>MNKRFKTELDQYIGESPLLKEEDRANFFASVHDGGKHKKRKLEKRLTSILASLMILFSAGVVTAYNPFVNNLVSLVSPEIALLLKPIEKTSVDNDIKMETVAAISDDEMAVIYITLQDLSGDRIDSTLDLYDFSLSGAQMFNSKVIAFDETTKTATLRIQANGGEDLNGEKVKFQIQSFLSHKETHEFEKRNISSILKEEANTMTLDMNNIPGGGGELYRSLENQETIQVLQPAPSKNNIFKHDFMEVTNVGLIEDRLHVQVRWDEDYVDSHGQLTLTDQTGSSIKPSSVQFGFDGSKTSYGREYTEYIFKVESEDHLNYDLSGNFVASGLFEEGSWNTTFKLQAEDSSLLEMKFEMSMGGWTSNQLTIHPLGVTLQGEGSLSEGNKPNVDVKLTNDEIVTLPASKAINENGEVIMKFESDIPLDPMEIKSVIINGTEKVIK</sequence>
<comment type="caution">
    <text evidence="1">The sequence shown here is derived from an EMBL/GenBank/DDBJ whole genome shotgun (WGS) entry which is preliminary data.</text>
</comment>
<reference evidence="1" key="1">
    <citation type="submission" date="2019-11" db="EMBL/GenBank/DDBJ databases">
        <title>Genome sequences of 17 halophilic strains isolated from different environments.</title>
        <authorList>
            <person name="Furrow R.E."/>
        </authorList>
    </citation>
    <scope>NUCLEOTIDE SEQUENCE</scope>
    <source>
        <strain evidence="1">22510_22_Filter</strain>
    </source>
</reference>
<keyword evidence="2" id="KW-1185">Reference proteome</keyword>
<evidence type="ECO:0000313" key="1">
    <source>
        <dbReference type="EMBL" id="MYL53187.1"/>
    </source>
</evidence>
<accession>A0ACC7VEI6</accession>
<proteinExistence type="predicted"/>
<protein>
    <submittedName>
        <fullName evidence="1">DUF4179 domain-containing protein</fullName>
    </submittedName>
</protein>
<dbReference type="EMBL" id="WMEU01000002">
    <property type="protein sequence ID" value="MYL53187.1"/>
    <property type="molecule type" value="Genomic_DNA"/>
</dbReference>
<gene>
    <name evidence="1" type="ORF">GLW08_07525</name>
</gene>
<dbReference type="Proteomes" id="UP000466692">
    <property type="component" value="Unassembled WGS sequence"/>
</dbReference>